<evidence type="ECO:0000256" key="1">
    <source>
        <dbReference type="ARBA" id="ARBA00001933"/>
    </source>
</evidence>
<dbReference type="CDD" id="cd06839">
    <property type="entry name" value="PLPDE_III_Btrk_like"/>
    <property type="match status" value="1"/>
</dbReference>
<dbReference type="InterPro" id="IPR029066">
    <property type="entry name" value="PLP-binding_barrel"/>
</dbReference>
<keyword evidence="2 3" id="KW-0663">Pyridoxal phosphate</keyword>
<dbReference type="PATRIC" id="fig|1123269.5.peg.3282"/>
<dbReference type="AlphaFoldDB" id="W0AAU1"/>
<dbReference type="SUPFAM" id="SSF51419">
    <property type="entry name" value="PLP-binding barrel"/>
    <property type="match status" value="1"/>
</dbReference>
<proteinExistence type="predicted"/>
<dbReference type="eggNOG" id="COG0019">
    <property type="taxonomic scope" value="Bacteria"/>
</dbReference>
<dbReference type="STRING" id="1123269.NX02_16755"/>
<dbReference type="InterPro" id="IPR000183">
    <property type="entry name" value="Orn/DAP/Arg_de-COase"/>
</dbReference>
<evidence type="ECO:0000256" key="3">
    <source>
        <dbReference type="PIRSR" id="PIRSR600183-50"/>
    </source>
</evidence>
<reference evidence="5 6" key="1">
    <citation type="submission" date="2013-07" db="EMBL/GenBank/DDBJ databases">
        <title>Completed genome of Sphingomonas sanxanigenens NX02.</title>
        <authorList>
            <person name="Ma T."/>
            <person name="Huang H."/>
            <person name="Wu M."/>
            <person name="Li X."/>
            <person name="Li G."/>
        </authorList>
    </citation>
    <scope>NUCLEOTIDE SEQUENCE [LARGE SCALE GENOMIC DNA]</scope>
    <source>
        <strain evidence="5 6">NX02</strain>
    </source>
</reference>
<accession>W0AAU1</accession>
<name>W0AAU1_9SPHN</name>
<dbReference type="InterPro" id="IPR022644">
    <property type="entry name" value="De-COase2_N"/>
</dbReference>
<dbReference type="Pfam" id="PF02784">
    <property type="entry name" value="Orn_Arg_deC_N"/>
    <property type="match status" value="1"/>
</dbReference>
<comment type="cofactor">
    <cofactor evidence="1 3">
        <name>pyridoxal 5'-phosphate</name>
        <dbReference type="ChEBI" id="CHEBI:597326"/>
    </cofactor>
</comment>
<dbReference type="PANTHER" id="PTHR43727:SF2">
    <property type="entry name" value="GROUP IV DECARBOXYLASE"/>
    <property type="match status" value="1"/>
</dbReference>
<dbReference type="GO" id="GO:0009089">
    <property type="term" value="P:lysine biosynthetic process via diaminopimelate"/>
    <property type="evidence" value="ECO:0007669"/>
    <property type="project" value="TreeGrafter"/>
</dbReference>
<feature type="active site" description="Proton donor" evidence="3">
    <location>
        <position position="345"/>
    </location>
</feature>
<dbReference type="KEGG" id="ssan:NX02_16755"/>
<dbReference type="HOGENOM" id="CLU_026444_0_3_5"/>
<protein>
    <recommendedName>
        <fullName evidence="4">Orn/DAP/Arg decarboxylase 2 N-terminal domain-containing protein</fullName>
    </recommendedName>
</protein>
<dbReference type="PRINTS" id="PR01179">
    <property type="entry name" value="ODADCRBXLASE"/>
</dbReference>
<feature type="modified residue" description="N6-(pyridoxal phosphate)lysine" evidence="3">
    <location>
        <position position="51"/>
    </location>
</feature>
<gene>
    <name evidence="5" type="ORF">NX02_16755</name>
</gene>
<sequence>MISAWTDQWLRVAADRFGTPAFVYFTDLIAERIDQIDAAFGGRFALSFAVKSNPNPALLAWLRGRIDHLDISSIGEMRLAMQAGWDAARMSFTGPGKRAFEIEEAVRAGIGNLVVESLREARLADAVARGEGRVQPIVVRIAPASVPKGFGDQMAGRPSAFGIDIEDAEPALAEMLALPGLRLTGLHIYSGTQCLKPEPIVENYRGFLTIFRDLCGRFDLTPETLIFGSGLGVPYHDQDVPLDLGAVAAGIIPELDAFRGETRFGDAVPMLELGRYLVAEAGYFLTRVISIKESRGSRIAICDGGMNNHLPASGHFGMVIRRNYSMHKLGGGEPVGKVDIVGPLCTSIDRLASGIELPEIAEGDIIAVHNSGAYGLTASPIHFISHAPPVELLVSGNAISDISRDLNALPPPADAADAARRRA</sequence>
<evidence type="ECO:0000313" key="5">
    <source>
        <dbReference type="EMBL" id="AHE55029.1"/>
    </source>
</evidence>
<dbReference type="Gene3D" id="3.20.20.10">
    <property type="entry name" value="Alanine racemase"/>
    <property type="match status" value="1"/>
</dbReference>
<dbReference type="Gene3D" id="2.40.37.10">
    <property type="entry name" value="Lyase, Ornithine Decarboxylase, Chain A, domain 1"/>
    <property type="match status" value="1"/>
</dbReference>
<dbReference type="GO" id="GO:0008836">
    <property type="term" value="F:diaminopimelate decarboxylase activity"/>
    <property type="evidence" value="ECO:0007669"/>
    <property type="project" value="TreeGrafter"/>
</dbReference>
<evidence type="ECO:0000256" key="2">
    <source>
        <dbReference type="ARBA" id="ARBA00022898"/>
    </source>
</evidence>
<feature type="domain" description="Orn/DAP/Arg decarboxylase 2 N-terminal" evidence="4">
    <location>
        <begin position="28"/>
        <end position="279"/>
    </location>
</feature>
<organism evidence="5 6">
    <name type="scientific">Sphingomonas sanxanigenens DSM 19645 = NX02</name>
    <dbReference type="NCBI Taxonomy" id="1123269"/>
    <lineage>
        <taxon>Bacteria</taxon>
        <taxon>Pseudomonadati</taxon>
        <taxon>Pseudomonadota</taxon>
        <taxon>Alphaproteobacteria</taxon>
        <taxon>Sphingomonadales</taxon>
        <taxon>Sphingomonadaceae</taxon>
        <taxon>Sphingomonas</taxon>
    </lineage>
</organism>
<dbReference type="Proteomes" id="UP000018851">
    <property type="component" value="Chromosome"/>
</dbReference>
<dbReference type="SUPFAM" id="SSF50621">
    <property type="entry name" value="Alanine racemase C-terminal domain-like"/>
    <property type="match status" value="1"/>
</dbReference>
<evidence type="ECO:0000313" key="6">
    <source>
        <dbReference type="Proteomes" id="UP000018851"/>
    </source>
</evidence>
<evidence type="ECO:0000259" key="4">
    <source>
        <dbReference type="Pfam" id="PF02784"/>
    </source>
</evidence>
<dbReference type="RefSeq" id="WP_025293219.1">
    <property type="nucleotide sequence ID" value="NZ_CP006644.1"/>
</dbReference>
<keyword evidence="6" id="KW-1185">Reference proteome</keyword>
<dbReference type="InterPro" id="IPR009006">
    <property type="entry name" value="Ala_racemase/Decarboxylase_C"/>
</dbReference>
<dbReference type="PANTHER" id="PTHR43727">
    <property type="entry name" value="DIAMINOPIMELATE DECARBOXYLASE"/>
    <property type="match status" value="1"/>
</dbReference>
<dbReference type="EMBL" id="CP006644">
    <property type="protein sequence ID" value="AHE55029.1"/>
    <property type="molecule type" value="Genomic_DNA"/>
</dbReference>